<name>F0WBM2_9STRA</name>
<protein>
    <submittedName>
        <fullName evidence="3">Transposase putative</fullName>
    </submittedName>
</protein>
<dbReference type="Gene3D" id="3.30.420.10">
    <property type="entry name" value="Ribonuclease H-like superfamily/Ribonuclease H"/>
    <property type="match status" value="1"/>
</dbReference>
<dbReference type="GO" id="GO:0006313">
    <property type="term" value="P:DNA transposition"/>
    <property type="evidence" value="ECO:0007669"/>
    <property type="project" value="InterPro"/>
</dbReference>
<dbReference type="GO" id="GO:0003677">
    <property type="term" value="F:DNA binding"/>
    <property type="evidence" value="ECO:0007669"/>
    <property type="project" value="InterPro"/>
</dbReference>
<dbReference type="AlphaFoldDB" id="F0WBM2"/>
<dbReference type="InterPro" id="IPR038717">
    <property type="entry name" value="Tc1-like_DDE_dom"/>
</dbReference>
<reference evidence="3" key="2">
    <citation type="submission" date="2011-02" db="EMBL/GenBank/DDBJ databases">
        <authorList>
            <person name="MacLean D."/>
        </authorList>
    </citation>
    <scope>NUCLEOTIDE SEQUENCE</scope>
</reference>
<reference evidence="3" key="1">
    <citation type="journal article" date="2011" name="PLoS Biol.">
        <title>Gene gain and loss during evolution of obligate parasitism in the white rust pathogen of Arabidopsis thaliana.</title>
        <authorList>
            <person name="Kemen E."/>
            <person name="Gardiner A."/>
            <person name="Schultz-Larsen T."/>
            <person name="Kemen A.C."/>
            <person name="Balmuth A.L."/>
            <person name="Robert-Seilaniantz A."/>
            <person name="Bailey K."/>
            <person name="Holub E."/>
            <person name="Studholme D.J."/>
            <person name="Maclean D."/>
            <person name="Jones J.D."/>
        </authorList>
    </citation>
    <scope>NUCLEOTIDE SEQUENCE</scope>
</reference>
<dbReference type="InterPro" id="IPR002492">
    <property type="entry name" value="Transposase_Tc1-like"/>
</dbReference>
<proteinExistence type="predicted"/>
<dbReference type="InterPro" id="IPR052338">
    <property type="entry name" value="Transposase_5"/>
</dbReference>
<sequence>MLRHDFNIDVSAQTVRNVLKVAGLQAKHKIKKPSISTKNQKKRLEFAKMHQHWTIDDWTRVNWSDETKINRFGPDGRLWCWKSKGEGLSDRTIQPTVKHGDGSVKVCRCMIAHRVGYLNRIDGRLDAELYCKILDDELMQTLEYSEMEKDATIFPQDNDPKHTSRKAKKCLQDLDMRVLQWPPQSPDLNPIEHLWDVLKRKLSSYQNPSQGIHESWERIEEKWNEIPKEECTAIIASMPRRIHAVLKAKGRNTKY</sequence>
<accession>F0WBM2</accession>
<evidence type="ECO:0000259" key="1">
    <source>
        <dbReference type="Pfam" id="PF01498"/>
    </source>
</evidence>
<dbReference type="Pfam" id="PF01498">
    <property type="entry name" value="HTH_Tnp_Tc3_2"/>
    <property type="match status" value="1"/>
</dbReference>
<organism evidence="3">
    <name type="scientific">Albugo laibachii Nc14</name>
    <dbReference type="NCBI Taxonomy" id="890382"/>
    <lineage>
        <taxon>Eukaryota</taxon>
        <taxon>Sar</taxon>
        <taxon>Stramenopiles</taxon>
        <taxon>Oomycota</taxon>
        <taxon>Peronosporomycetes</taxon>
        <taxon>Albuginales</taxon>
        <taxon>Albuginaceae</taxon>
        <taxon>Albugo</taxon>
    </lineage>
</organism>
<evidence type="ECO:0000259" key="2">
    <source>
        <dbReference type="Pfam" id="PF13358"/>
    </source>
</evidence>
<feature type="domain" description="Tc1-like transposase DDE" evidence="2">
    <location>
        <begin position="61"/>
        <end position="204"/>
    </location>
</feature>
<dbReference type="PANTHER" id="PTHR23022">
    <property type="entry name" value="TRANSPOSABLE ELEMENT-RELATED"/>
    <property type="match status" value="1"/>
</dbReference>
<dbReference type="PANTHER" id="PTHR23022:SF135">
    <property type="entry name" value="SI:DKEY-77F5.3"/>
    <property type="match status" value="1"/>
</dbReference>
<evidence type="ECO:0000313" key="3">
    <source>
        <dbReference type="EMBL" id="CCA18549.1"/>
    </source>
</evidence>
<dbReference type="Pfam" id="PF13358">
    <property type="entry name" value="DDE_3"/>
    <property type="match status" value="1"/>
</dbReference>
<dbReference type="InterPro" id="IPR036397">
    <property type="entry name" value="RNaseH_sf"/>
</dbReference>
<dbReference type="EMBL" id="FR824097">
    <property type="protein sequence ID" value="CCA18549.1"/>
    <property type="molecule type" value="Genomic_DNA"/>
</dbReference>
<gene>
    <name evidence="3" type="primary">AlNc14C52G4067</name>
    <name evidence="3" type="ORF">ALNC14_046920</name>
</gene>
<feature type="domain" description="Transposase Tc1-like" evidence="1">
    <location>
        <begin position="4"/>
        <end position="52"/>
    </location>
</feature>
<dbReference type="GO" id="GO:0015074">
    <property type="term" value="P:DNA integration"/>
    <property type="evidence" value="ECO:0007669"/>
    <property type="project" value="InterPro"/>
</dbReference>
<dbReference type="HOGENOM" id="CLU_033666_0_6_1"/>